<sequence length="37" mass="4167">MLIREVVKKLEEVASRVEGEVATQSRQTVYAVHLEPA</sequence>
<dbReference type="KEGG" id="pfm:Pyrfu_0493"/>
<organism evidence="1 2">
    <name type="scientific">Pyrolobus fumarii (strain DSM 11204 / 1A)</name>
    <dbReference type="NCBI Taxonomy" id="694429"/>
    <lineage>
        <taxon>Archaea</taxon>
        <taxon>Thermoproteota</taxon>
        <taxon>Thermoprotei</taxon>
        <taxon>Desulfurococcales</taxon>
        <taxon>Pyrodictiaceae</taxon>
        <taxon>Pyrolobus</taxon>
    </lineage>
</organism>
<name>G0EGJ0_PYRF1</name>
<dbReference type="HOGENOM" id="CLU_3338610_0_0_2"/>
<dbReference type="Proteomes" id="UP000001037">
    <property type="component" value="Chromosome"/>
</dbReference>
<reference evidence="1 2" key="1">
    <citation type="journal article" date="2011" name="Stand. Genomic Sci.">
        <title>Complete genome sequence of the hyperthermophilic chemolithoautotroph Pyrolobus fumarii type strain (1A).</title>
        <authorList>
            <person name="Anderson I."/>
            <person name="Goker M."/>
            <person name="Nolan M."/>
            <person name="Lucas S."/>
            <person name="Hammon N."/>
            <person name="Deshpande S."/>
            <person name="Cheng J.F."/>
            <person name="Tapia R."/>
            <person name="Han C."/>
            <person name="Goodwin L."/>
            <person name="Pitluck S."/>
            <person name="Huntemann M."/>
            <person name="Liolios K."/>
            <person name="Ivanova N."/>
            <person name="Pagani I."/>
            <person name="Mavromatis K."/>
            <person name="Ovchinikova G."/>
            <person name="Pati A."/>
            <person name="Chen A."/>
            <person name="Palaniappan K."/>
            <person name="Land M."/>
            <person name="Hauser L."/>
            <person name="Brambilla E.M."/>
            <person name="Huber H."/>
            <person name="Yasawong M."/>
            <person name="Rohde M."/>
            <person name="Spring S."/>
            <person name="Abt B."/>
            <person name="Sikorski J."/>
            <person name="Wirth R."/>
            <person name="Detter J.C."/>
            <person name="Woyke T."/>
            <person name="Bristow J."/>
            <person name="Eisen J.A."/>
            <person name="Markowitz V."/>
            <person name="Hugenholtz P."/>
            <person name="Kyrpides N.C."/>
            <person name="Klenk H.P."/>
            <person name="Lapidus A."/>
        </authorList>
    </citation>
    <scope>NUCLEOTIDE SEQUENCE [LARGE SCALE GENOMIC DNA]</scope>
    <source>
        <strain evidence="2">DSM 11204 / 1A</strain>
    </source>
</reference>
<protein>
    <submittedName>
        <fullName evidence="1">Uncharacterized protein</fullName>
    </submittedName>
</protein>
<dbReference type="AlphaFoldDB" id="G0EGJ0"/>
<gene>
    <name evidence="1" type="ordered locus">Pyrfu_0493</name>
</gene>
<evidence type="ECO:0000313" key="1">
    <source>
        <dbReference type="EMBL" id="AEM38364.1"/>
    </source>
</evidence>
<keyword evidence="2" id="KW-1185">Reference proteome</keyword>
<evidence type="ECO:0000313" key="2">
    <source>
        <dbReference type="Proteomes" id="UP000001037"/>
    </source>
</evidence>
<dbReference type="InParanoid" id="G0EGJ0"/>
<dbReference type="EMBL" id="CP002838">
    <property type="protein sequence ID" value="AEM38364.1"/>
    <property type="molecule type" value="Genomic_DNA"/>
</dbReference>
<proteinExistence type="predicted"/>
<accession>G0EGJ0</accession>